<name>A0A118JSB5_CYNCS</name>
<dbReference type="InterPro" id="IPR036962">
    <property type="entry name" value="Glyco_hydro_3_N_sf"/>
</dbReference>
<dbReference type="STRING" id="59895.A0A118JSB5"/>
<dbReference type="GO" id="GO:0008422">
    <property type="term" value="F:beta-glucosidase activity"/>
    <property type="evidence" value="ECO:0007669"/>
    <property type="project" value="TreeGrafter"/>
</dbReference>
<keyword evidence="3" id="KW-1185">Reference proteome</keyword>
<dbReference type="InterPro" id="IPR051915">
    <property type="entry name" value="Cellulose_Degrad_GH3"/>
</dbReference>
<dbReference type="Gene3D" id="3.20.20.300">
    <property type="entry name" value="Glycoside hydrolase, family 3, N-terminal domain"/>
    <property type="match status" value="1"/>
</dbReference>
<accession>A0A118JSB5</accession>
<comment type="caution">
    <text evidence="2">The sequence shown here is derived from an EMBL/GenBank/DDBJ whole genome shotgun (WGS) entry which is preliminary data.</text>
</comment>
<evidence type="ECO:0000313" key="2">
    <source>
        <dbReference type="EMBL" id="KVH88824.1"/>
    </source>
</evidence>
<organism evidence="2 3">
    <name type="scientific">Cynara cardunculus var. scolymus</name>
    <name type="common">Globe artichoke</name>
    <name type="synonym">Cynara scolymus</name>
    <dbReference type="NCBI Taxonomy" id="59895"/>
    <lineage>
        <taxon>Eukaryota</taxon>
        <taxon>Viridiplantae</taxon>
        <taxon>Streptophyta</taxon>
        <taxon>Embryophyta</taxon>
        <taxon>Tracheophyta</taxon>
        <taxon>Spermatophyta</taxon>
        <taxon>Magnoliopsida</taxon>
        <taxon>eudicotyledons</taxon>
        <taxon>Gunneridae</taxon>
        <taxon>Pentapetalae</taxon>
        <taxon>asterids</taxon>
        <taxon>campanulids</taxon>
        <taxon>Asterales</taxon>
        <taxon>Asteraceae</taxon>
        <taxon>Carduoideae</taxon>
        <taxon>Cardueae</taxon>
        <taxon>Carduinae</taxon>
        <taxon>Cynara</taxon>
    </lineage>
</organism>
<dbReference type="Gramene" id="KVH88824">
    <property type="protein sequence ID" value="KVH88824"/>
    <property type="gene ID" value="Ccrd_025347"/>
</dbReference>
<keyword evidence="1 2" id="KW-0378">Hydrolase</keyword>
<dbReference type="SUPFAM" id="SSF51445">
    <property type="entry name" value="(Trans)glycosidases"/>
    <property type="match status" value="1"/>
</dbReference>
<dbReference type="PANTHER" id="PTHR30620:SF91">
    <property type="entry name" value="BETA-GLUCOSIDASE"/>
    <property type="match status" value="1"/>
</dbReference>
<sequence length="80" mass="9311">MNFELLLRQGFMISDWQGIDRITTPTHANYTFSIIAGMNAGIDMFMIPLKYTEFIDGLTNLVEHKFIPMKLVNIMYNIYS</sequence>
<evidence type="ECO:0000256" key="1">
    <source>
        <dbReference type="ARBA" id="ARBA00022801"/>
    </source>
</evidence>
<dbReference type="PANTHER" id="PTHR30620">
    <property type="entry name" value="PERIPLASMIC BETA-GLUCOSIDASE-RELATED"/>
    <property type="match status" value="1"/>
</dbReference>
<proteinExistence type="predicted"/>
<dbReference type="Proteomes" id="UP000243975">
    <property type="component" value="Unassembled WGS sequence"/>
</dbReference>
<gene>
    <name evidence="2" type="ORF">Ccrd_025347</name>
</gene>
<reference evidence="2 3" key="1">
    <citation type="journal article" date="2016" name="Sci. Rep.">
        <title>The genome sequence of the outbreeding globe artichoke constructed de novo incorporating a phase-aware low-pass sequencing strategy of F1 progeny.</title>
        <authorList>
            <person name="Scaglione D."/>
            <person name="Reyes-Chin-Wo S."/>
            <person name="Acquadro A."/>
            <person name="Froenicke L."/>
            <person name="Portis E."/>
            <person name="Beitel C."/>
            <person name="Tirone M."/>
            <person name="Mauro R."/>
            <person name="Lo Monaco A."/>
            <person name="Mauromicale G."/>
            <person name="Faccioli P."/>
            <person name="Cattivelli L."/>
            <person name="Rieseberg L."/>
            <person name="Michelmore R."/>
            <person name="Lanteri S."/>
        </authorList>
    </citation>
    <scope>NUCLEOTIDE SEQUENCE [LARGE SCALE GENOMIC DNA]</scope>
    <source>
        <strain evidence="2">2C</strain>
    </source>
</reference>
<dbReference type="AlphaFoldDB" id="A0A118JSB5"/>
<protein>
    <submittedName>
        <fullName evidence="2">Glycoside hydrolase family 3</fullName>
    </submittedName>
</protein>
<dbReference type="GO" id="GO:0009251">
    <property type="term" value="P:glucan catabolic process"/>
    <property type="evidence" value="ECO:0007669"/>
    <property type="project" value="TreeGrafter"/>
</dbReference>
<evidence type="ECO:0000313" key="3">
    <source>
        <dbReference type="Proteomes" id="UP000243975"/>
    </source>
</evidence>
<dbReference type="InterPro" id="IPR017853">
    <property type="entry name" value="GH"/>
</dbReference>
<dbReference type="EMBL" id="LEKV01005332">
    <property type="protein sequence ID" value="KVH88824.1"/>
    <property type="molecule type" value="Genomic_DNA"/>
</dbReference>